<dbReference type="EMBL" id="JAENGY010000769">
    <property type="protein sequence ID" value="KAG6956914.1"/>
    <property type="molecule type" value="Genomic_DNA"/>
</dbReference>
<dbReference type="Proteomes" id="UP000709295">
    <property type="component" value="Unassembled WGS sequence"/>
</dbReference>
<gene>
    <name evidence="1" type="ORF">JG688_00011214</name>
</gene>
<proteinExistence type="predicted"/>
<comment type="caution">
    <text evidence="1">The sequence shown here is derived from an EMBL/GenBank/DDBJ whole genome shotgun (WGS) entry which is preliminary data.</text>
</comment>
<accession>A0A8J5IH63</accession>
<evidence type="ECO:0000313" key="1">
    <source>
        <dbReference type="EMBL" id="KAG6956914.1"/>
    </source>
</evidence>
<protein>
    <submittedName>
        <fullName evidence="1">Uncharacterized protein</fullName>
    </submittedName>
</protein>
<sequence length="349" mass="39029">MTFIGIFPLCKVLYDFVPVAYRGVVIFVLPLWKFTAKYFIVYATRDLDDIIPESGAFLVDFFSSLFVSECMSSSGPLYLSFLFIVSDLVQLTLETRELKDNANTLLQLIRQELAGRKHRRSCTPETPQLLATILNVIREPGTFPTKSLESARPWACVPHSLTSEQAEELHKLEASRAYCPRNRLLLRTPNGSKTPSPVQVTSLPKQNGSSLVTNVSEKSTKLVLQGLQLLFHCEYLELLEYVECIIPIQFGSGAVAKYRLLSWWCGRLGHCNCSEYSSAGNGEDDLSRFSSLFFAAQVCLFCNASACIQTGNPRPVKLLTWIFILISLELQHSVGTLLFAGGMIHLLEL</sequence>
<organism evidence="1 2">
    <name type="scientific">Phytophthora aleatoria</name>
    <dbReference type="NCBI Taxonomy" id="2496075"/>
    <lineage>
        <taxon>Eukaryota</taxon>
        <taxon>Sar</taxon>
        <taxon>Stramenopiles</taxon>
        <taxon>Oomycota</taxon>
        <taxon>Peronosporomycetes</taxon>
        <taxon>Peronosporales</taxon>
        <taxon>Peronosporaceae</taxon>
        <taxon>Phytophthora</taxon>
    </lineage>
</organism>
<evidence type="ECO:0000313" key="2">
    <source>
        <dbReference type="Proteomes" id="UP000709295"/>
    </source>
</evidence>
<keyword evidence="2" id="KW-1185">Reference proteome</keyword>
<dbReference type="AlphaFoldDB" id="A0A8J5IH63"/>
<reference evidence="1" key="1">
    <citation type="submission" date="2021-01" db="EMBL/GenBank/DDBJ databases">
        <title>Phytophthora aleatoria, a newly-described species from Pinus radiata is distinct from Phytophthora cactorum isolates based on comparative genomics.</title>
        <authorList>
            <person name="Mcdougal R."/>
            <person name="Panda P."/>
            <person name="Williams N."/>
            <person name="Studholme D.J."/>
        </authorList>
    </citation>
    <scope>NUCLEOTIDE SEQUENCE</scope>
    <source>
        <strain evidence="1">NZFS 4037</strain>
    </source>
</reference>
<name>A0A8J5IH63_9STRA</name>